<dbReference type="AlphaFoldDB" id="A0A6J6A1Q1"/>
<evidence type="ECO:0000313" key="1">
    <source>
        <dbReference type="EMBL" id="CAB4346957.1"/>
    </source>
</evidence>
<name>A0A6J6A1Q1_9ZZZZ</name>
<reference evidence="1" key="1">
    <citation type="submission" date="2020-05" db="EMBL/GenBank/DDBJ databases">
        <authorList>
            <person name="Chiriac C."/>
            <person name="Salcher M."/>
            <person name="Ghai R."/>
            <person name="Kavagutti S V."/>
        </authorList>
    </citation>
    <scope>NUCLEOTIDE SEQUENCE</scope>
</reference>
<gene>
    <name evidence="1" type="ORF">UFOPK3547_01532</name>
</gene>
<accession>A0A6J6A1Q1</accession>
<organism evidence="1">
    <name type="scientific">freshwater metagenome</name>
    <dbReference type="NCBI Taxonomy" id="449393"/>
    <lineage>
        <taxon>unclassified sequences</taxon>
        <taxon>metagenomes</taxon>
        <taxon>ecological metagenomes</taxon>
    </lineage>
</organism>
<protein>
    <submittedName>
        <fullName evidence="1">Unannotated protein</fullName>
    </submittedName>
</protein>
<dbReference type="EMBL" id="CAESAN010000164">
    <property type="protein sequence ID" value="CAB4346957.1"/>
    <property type="molecule type" value="Genomic_DNA"/>
</dbReference>
<proteinExistence type="predicted"/>
<sequence>MGELGRQRVAGPRTKASKRSRIEPAAGLVGVDHLAGKRDEVSSVSDHDRVAVKELVELVVDPHRMKRRAVVLQVGCLSGALLVFGRAQLRDPRGGRVFESCGAFADRGQRCADPSVALGCNFARVWTLGLGAVNDEDLRLFAERAAETESEVHRDADDKCHVGALQRLSASPREEEVVVGRDAAARQAVEEDGNPALVNELKQSLLAMPPPKVGAGHDYRPFGLRQQCHGLVDPARRSRLQGCVRELRGSADLFSFGKDDVEREIDERRAAVRGQRRGQSLVDQFGDLAGSLGRAGRLRQWCDERDVVNLLKRTHPPAHRGSTAAEHEDRRLVLQRRPDCTHAVCYAGACGQRGDARLAGDLGPALCSEGRRLLVTGVDDLDSFVAAAVIDREEVSSREREELRDSLLLEPARCEATAVIHRR</sequence>